<protein>
    <submittedName>
        <fullName evidence="5">ABC transporter ATP-binding protein</fullName>
    </submittedName>
</protein>
<evidence type="ECO:0000313" key="5">
    <source>
        <dbReference type="EMBL" id="WKN36029.1"/>
    </source>
</evidence>
<dbReference type="PANTHER" id="PTHR42939">
    <property type="entry name" value="ABC TRANSPORTER ATP-BINDING PROTEIN ALBC-RELATED"/>
    <property type="match status" value="1"/>
</dbReference>
<dbReference type="AlphaFoldDB" id="A0AA49GRQ4"/>
<dbReference type="Gene3D" id="3.40.50.300">
    <property type="entry name" value="P-loop containing nucleotide triphosphate hydrolases"/>
    <property type="match status" value="1"/>
</dbReference>
<evidence type="ECO:0000256" key="3">
    <source>
        <dbReference type="ARBA" id="ARBA00022840"/>
    </source>
</evidence>
<reference evidence="5" key="2">
    <citation type="journal article" date="2024" name="Antonie Van Leeuwenhoek">
        <title>Roseihalotalea indica gen. nov., sp. nov., a halophilic Bacteroidetes from mesopelagic Southwest Indian Ocean with higher carbohydrate metabolic potential.</title>
        <authorList>
            <person name="Chen B."/>
            <person name="Zhang M."/>
            <person name="Lin D."/>
            <person name="Ye J."/>
            <person name="Tang K."/>
        </authorList>
    </citation>
    <scope>NUCLEOTIDE SEQUENCE</scope>
    <source>
        <strain evidence="5">TK19036</strain>
    </source>
</reference>
<dbReference type="Pfam" id="PF00005">
    <property type="entry name" value="ABC_tran"/>
    <property type="match status" value="1"/>
</dbReference>
<dbReference type="EMBL" id="CP120682">
    <property type="protein sequence ID" value="WKN36029.1"/>
    <property type="molecule type" value="Genomic_DNA"/>
</dbReference>
<dbReference type="SMART" id="SM00382">
    <property type="entry name" value="AAA"/>
    <property type="match status" value="1"/>
</dbReference>
<accession>A0AA49GRQ4</accession>
<dbReference type="GO" id="GO:0016887">
    <property type="term" value="F:ATP hydrolysis activity"/>
    <property type="evidence" value="ECO:0007669"/>
    <property type="project" value="InterPro"/>
</dbReference>
<keyword evidence="3 5" id="KW-0067">ATP-binding</keyword>
<organism evidence="5">
    <name type="scientific">Roseihalotalea indica</name>
    <dbReference type="NCBI Taxonomy" id="2867963"/>
    <lineage>
        <taxon>Bacteria</taxon>
        <taxon>Pseudomonadati</taxon>
        <taxon>Bacteroidota</taxon>
        <taxon>Cytophagia</taxon>
        <taxon>Cytophagales</taxon>
        <taxon>Catalimonadaceae</taxon>
        <taxon>Roseihalotalea</taxon>
    </lineage>
</organism>
<dbReference type="SUPFAM" id="SSF52540">
    <property type="entry name" value="P-loop containing nucleoside triphosphate hydrolases"/>
    <property type="match status" value="1"/>
</dbReference>
<name>A0AA49GRQ4_9BACT</name>
<dbReference type="PROSITE" id="PS50893">
    <property type="entry name" value="ABC_TRANSPORTER_2"/>
    <property type="match status" value="1"/>
</dbReference>
<gene>
    <name evidence="5" type="ORF">K4G66_27055</name>
</gene>
<evidence type="ECO:0000259" key="4">
    <source>
        <dbReference type="PROSITE" id="PS50893"/>
    </source>
</evidence>
<sequence>MIQLQGISFGYSRHHRLFQDLNLTLEAGHIYGLLGKNGAGKSSLLRNMVGLLYPDLGRIDVAGFTPQKRQPAFLEEVYFIPEEIALPAVTVDKYLAVFAPFYPKFNEQQFRYYLTEFDVPFDSHLDGLSFGQRKKTLIAFAMACNTRVLIMDEPTNGLDIPSKRQFRKLLSAVVTDDKLILISTHQVRDLDNLIDSIIVLDEQEILLHQRLDEISERLRFGTLSSTENDQRVLYAEPSLQGYTVVMENLERQESKVDLERLFNAAVQNPERIRQLFTTTY</sequence>
<reference evidence="5" key="1">
    <citation type="journal article" date="2023" name="Comput. Struct. Biotechnol. J.">
        <title>Discovery of a novel marine Bacteroidetes with a rich repertoire of carbohydrate-active enzymes.</title>
        <authorList>
            <person name="Chen B."/>
            <person name="Liu G."/>
            <person name="Chen Q."/>
            <person name="Wang H."/>
            <person name="Liu L."/>
            <person name="Tang K."/>
        </authorList>
    </citation>
    <scope>NUCLEOTIDE SEQUENCE</scope>
    <source>
        <strain evidence="5">TK19036</strain>
    </source>
</reference>
<feature type="domain" description="ABC transporter" evidence="4">
    <location>
        <begin position="2"/>
        <end position="227"/>
    </location>
</feature>
<dbReference type="InterPro" id="IPR027417">
    <property type="entry name" value="P-loop_NTPase"/>
</dbReference>
<dbReference type="CDD" id="cd03230">
    <property type="entry name" value="ABC_DR_subfamily_A"/>
    <property type="match status" value="1"/>
</dbReference>
<keyword evidence="2" id="KW-0547">Nucleotide-binding</keyword>
<evidence type="ECO:0000256" key="2">
    <source>
        <dbReference type="ARBA" id="ARBA00022741"/>
    </source>
</evidence>
<dbReference type="InterPro" id="IPR003593">
    <property type="entry name" value="AAA+_ATPase"/>
</dbReference>
<dbReference type="PANTHER" id="PTHR42939:SF1">
    <property type="entry name" value="ABC TRANSPORTER ATP-BINDING PROTEIN ALBC-RELATED"/>
    <property type="match status" value="1"/>
</dbReference>
<dbReference type="InterPro" id="IPR051782">
    <property type="entry name" value="ABC_Transporter_VariousFunc"/>
</dbReference>
<proteinExistence type="predicted"/>
<dbReference type="InterPro" id="IPR003439">
    <property type="entry name" value="ABC_transporter-like_ATP-bd"/>
</dbReference>
<keyword evidence="1" id="KW-0813">Transport</keyword>
<dbReference type="GO" id="GO:0005524">
    <property type="term" value="F:ATP binding"/>
    <property type="evidence" value="ECO:0007669"/>
    <property type="project" value="UniProtKB-KW"/>
</dbReference>
<evidence type="ECO:0000256" key="1">
    <source>
        <dbReference type="ARBA" id="ARBA00022448"/>
    </source>
</evidence>